<accession>A0A540VM15</accession>
<dbReference type="RefSeq" id="WP_141608015.1">
    <property type="nucleotide sequence ID" value="NZ_VIGC02000001.1"/>
</dbReference>
<gene>
    <name evidence="1" type="ORF">FKZ61_00020</name>
</gene>
<dbReference type="AlphaFoldDB" id="A0A540VM15"/>
<organism evidence="1 2">
    <name type="scientific">Litorilinea aerophila</name>
    <dbReference type="NCBI Taxonomy" id="1204385"/>
    <lineage>
        <taxon>Bacteria</taxon>
        <taxon>Bacillati</taxon>
        <taxon>Chloroflexota</taxon>
        <taxon>Caldilineae</taxon>
        <taxon>Caldilineales</taxon>
        <taxon>Caldilineaceae</taxon>
        <taxon>Litorilinea</taxon>
    </lineage>
</organism>
<proteinExistence type="predicted"/>
<sequence>MKTYFYLRTAYKLSAEPIPACFLELDEHFDALVASPQEAANHRDILLAESVCSRMADVEMYAFLMEDARRRQSMEPGEDEKAAILTRSFLLGYLAACKALLDSCAVVLAILYQLPLSNHERSFSNSDYWHQLVIQEPSVHRRYHPLRLFFSEVQRWYNGMVHRIPPLVVLHSHYGHRPQRELLLKVANTMEADLEAIAREPYRVDWIDPLELHSRWKPRFLALCEKICQDIAQNPMPPYGLSG</sequence>
<comment type="caution">
    <text evidence="1">The sequence shown here is derived from an EMBL/GenBank/DDBJ whole genome shotgun (WGS) entry which is preliminary data.</text>
</comment>
<reference evidence="1 2" key="1">
    <citation type="submission" date="2019-06" db="EMBL/GenBank/DDBJ databases">
        <title>Genome sequence of Litorilinea aerophila BAA-2444.</title>
        <authorList>
            <person name="Maclea K.S."/>
            <person name="Maurais E.G."/>
            <person name="Iannazzi L.C."/>
        </authorList>
    </citation>
    <scope>NUCLEOTIDE SEQUENCE [LARGE SCALE GENOMIC DNA]</scope>
    <source>
        <strain evidence="1 2">ATCC BAA-2444</strain>
    </source>
</reference>
<evidence type="ECO:0000313" key="2">
    <source>
        <dbReference type="Proteomes" id="UP000317371"/>
    </source>
</evidence>
<dbReference type="Proteomes" id="UP000317371">
    <property type="component" value="Unassembled WGS sequence"/>
</dbReference>
<name>A0A540VM15_9CHLR</name>
<keyword evidence="2" id="KW-1185">Reference proteome</keyword>
<dbReference type="EMBL" id="VIGC01000001">
    <property type="protein sequence ID" value="TQE97805.1"/>
    <property type="molecule type" value="Genomic_DNA"/>
</dbReference>
<dbReference type="OrthoDB" id="9828544at2"/>
<evidence type="ECO:0000313" key="1">
    <source>
        <dbReference type="EMBL" id="TQE97805.1"/>
    </source>
</evidence>
<protein>
    <submittedName>
        <fullName evidence="1">Uncharacterized protein</fullName>
    </submittedName>
</protein>
<dbReference type="InParanoid" id="A0A540VM15"/>